<evidence type="ECO:0000313" key="2">
    <source>
        <dbReference type="EMBL" id="CAL5989743.1"/>
    </source>
</evidence>
<sequence>MRKLQQSEIVCSIPIWNTSNFLSLISKSLVITDFENNVSHEFPIEIEFEGKVDAQTVVADGDVFFYVNKKLYFLDFPNVVEVGIPIKGQIFNMGNKLCIASAVQTYVLQHEFVKTYHLEADIVFNSLDKCFKIFNHVLYEMKETGFQKIGRVGDLLHIQHGAAVFSDLCVDLINNKIINSTFEPKTVGSNFGVTLNEEQLKILGISSEIIQSAYVKQMIKQFDVNPKLRTQFEKIASECLLQKVNVMSNDQETVMMLDAKLTKIEKRVTEGFSRADRSIGILQAEIQMTQELNKQLLAALKVIAEK</sequence>
<dbReference type="EMBL" id="CATOUU010000248">
    <property type="protein sequence ID" value="CAI9922245.1"/>
    <property type="molecule type" value="Genomic_DNA"/>
</dbReference>
<comment type="caution">
    <text evidence="1">The sequence shown here is derived from an EMBL/GenBank/DDBJ whole genome shotgun (WGS) entry which is preliminary data.</text>
</comment>
<proteinExistence type="predicted"/>
<evidence type="ECO:0000313" key="3">
    <source>
        <dbReference type="Proteomes" id="UP001642409"/>
    </source>
</evidence>
<dbReference type="AlphaFoldDB" id="A0AA86NNW4"/>
<keyword evidence="3" id="KW-1185">Reference proteome</keyword>
<protein>
    <submittedName>
        <fullName evidence="2">Hypothetical_protein</fullName>
    </submittedName>
</protein>
<name>A0AA86NNW4_9EUKA</name>
<reference evidence="2 3" key="2">
    <citation type="submission" date="2024-07" db="EMBL/GenBank/DDBJ databases">
        <authorList>
            <person name="Akdeniz Z."/>
        </authorList>
    </citation>
    <scope>NUCLEOTIDE SEQUENCE [LARGE SCALE GENOMIC DNA]</scope>
</reference>
<reference evidence="1" key="1">
    <citation type="submission" date="2023-06" db="EMBL/GenBank/DDBJ databases">
        <authorList>
            <person name="Kurt Z."/>
        </authorList>
    </citation>
    <scope>NUCLEOTIDE SEQUENCE</scope>
</reference>
<accession>A0AA86NNW4</accession>
<gene>
    <name evidence="2" type="ORF">HINF_LOCUS11007</name>
    <name evidence="1" type="ORF">HINF_LOCUS9890</name>
</gene>
<evidence type="ECO:0000313" key="1">
    <source>
        <dbReference type="EMBL" id="CAI9922245.1"/>
    </source>
</evidence>
<dbReference type="Proteomes" id="UP001642409">
    <property type="component" value="Unassembled WGS sequence"/>
</dbReference>
<organism evidence="1">
    <name type="scientific">Hexamita inflata</name>
    <dbReference type="NCBI Taxonomy" id="28002"/>
    <lineage>
        <taxon>Eukaryota</taxon>
        <taxon>Metamonada</taxon>
        <taxon>Diplomonadida</taxon>
        <taxon>Hexamitidae</taxon>
        <taxon>Hexamitinae</taxon>
        <taxon>Hexamita</taxon>
    </lineage>
</organism>
<dbReference type="EMBL" id="CAXDID020000024">
    <property type="protein sequence ID" value="CAL5989743.1"/>
    <property type="molecule type" value="Genomic_DNA"/>
</dbReference>